<dbReference type="AlphaFoldDB" id="A0A5P1FIS9"/>
<gene>
    <name evidence="1" type="ORF">A4U43_C03F28620</name>
</gene>
<reference evidence="2" key="1">
    <citation type="journal article" date="2017" name="Nat. Commun.">
        <title>The asparagus genome sheds light on the origin and evolution of a young Y chromosome.</title>
        <authorList>
            <person name="Harkess A."/>
            <person name="Zhou J."/>
            <person name="Xu C."/>
            <person name="Bowers J.E."/>
            <person name="Van der Hulst R."/>
            <person name="Ayyampalayam S."/>
            <person name="Mercati F."/>
            <person name="Riccardi P."/>
            <person name="McKain M.R."/>
            <person name="Kakrana A."/>
            <person name="Tang H."/>
            <person name="Ray J."/>
            <person name="Groenendijk J."/>
            <person name="Arikit S."/>
            <person name="Mathioni S.M."/>
            <person name="Nakano M."/>
            <person name="Shan H."/>
            <person name="Telgmann-Rauber A."/>
            <person name="Kanno A."/>
            <person name="Yue Z."/>
            <person name="Chen H."/>
            <person name="Li W."/>
            <person name="Chen Y."/>
            <person name="Xu X."/>
            <person name="Zhang Y."/>
            <person name="Luo S."/>
            <person name="Chen H."/>
            <person name="Gao J."/>
            <person name="Mao Z."/>
            <person name="Pires J.C."/>
            <person name="Luo M."/>
            <person name="Kudrna D."/>
            <person name="Wing R.A."/>
            <person name="Meyers B.C."/>
            <person name="Yi K."/>
            <person name="Kong H."/>
            <person name="Lavrijsen P."/>
            <person name="Sunseri F."/>
            <person name="Falavigna A."/>
            <person name="Ye Y."/>
            <person name="Leebens-Mack J.H."/>
            <person name="Chen G."/>
        </authorList>
    </citation>
    <scope>NUCLEOTIDE SEQUENCE [LARGE SCALE GENOMIC DNA]</scope>
    <source>
        <strain evidence="2">cv. DH0086</strain>
    </source>
</reference>
<name>A0A5P1FIS9_ASPOF</name>
<proteinExistence type="predicted"/>
<dbReference type="Gramene" id="ONK76490">
    <property type="protein sequence ID" value="ONK76490"/>
    <property type="gene ID" value="A4U43_C03F28620"/>
</dbReference>
<organism evidence="1 2">
    <name type="scientific">Asparagus officinalis</name>
    <name type="common">Garden asparagus</name>
    <dbReference type="NCBI Taxonomy" id="4686"/>
    <lineage>
        <taxon>Eukaryota</taxon>
        <taxon>Viridiplantae</taxon>
        <taxon>Streptophyta</taxon>
        <taxon>Embryophyta</taxon>
        <taxon>Tracheophyta</taxon>
        <taxon>Spermatophyta</taxon>
        <taxon>Magnoliopsida</taxon>
        <taxon>Liliopsida</taxon>
        <taxon>Asparagales</taxon>
        <taxon>Asparagaceae</taxon>
        <taxon>Asparagoideae</taxon>
        <taxon>Asparagus</taxon>
    </lineage>
</organism>
<protein>
    <submittedName>
        <fullName evidence="1">Uncharacterized protein</fullName>
    </submittedName>
</protein>
<sequence length="71" mass="7600">MMSYEANNLILGIKKNCRGIRSSCTSITKYCSKKLPKDCSVLTLSNGKIVFQRESTGIAIVIIGVSGSGKS</sequence>
<dbReference type="EMBL" id="CM007383">
    <property type="protein sequence ID" value="ONK76490.1"/>
    <property type="molecule type" value="Genomic_DNA"/>
</dbReference>
<keyword evidence="2" id="KW-1185">Reference proteome</keyword>
<accession>A0A5P1FIS9</accession>
<dbReference type="Proteomes" id="UP000243459">
    <property type="component" value="Chromosome 3"/>
</dbReference>
<evidence type="ECO:0000313" key="1">
    <source>
        <dbReference type="EMBL" id="ONK76490.1"/>
    </source>
</evidence>
<evidence type="ECO:0000313" key="2">
    <source>
        <dbReference type="Proteomes" id="UP000243459"/>
    </source>
</evidence>